<dbReference type="GO" id="GO:0003735">
    <property type="term" value="F:structural constituent of ribosome"/>
    <property type="evidence" value="ECO:0007669"/>
    <property type="project" value="InterPro"/>
</dbReference>
<evidence type="ECO:0000256" key="4">
    <source>
        <dbReference type="SAM" id="MobiDB-lite"/>
    </source>
</evidence>
<dbReference type="Gene3D" id="3.10.20.10">
    <property type="match status" value="1"/>
</dbReference>
<feature type="compositionally biased region" description="Polar residues" evidence="4">
    <location>
        <begin position="47"/>
        <end position="58"/>
    </location>
</feature>
<dbReference type="AlphaFoldDB" id="A0A5Q0UGQ0"/>
<evidence type="ECO:0000256" key="3">
    <source>
        <dbReference type="HAMAP-Rule" id="MF_00273"/>
    </source>
</evidence>
<evidence type="ECO:0000313" key="6">
    <source>
        <dbReference type="EMBL" id="QGA80551.1"/>
    </source>
</evidence>
<dbReference type="KEGG" id="ncon:LC1Nh_0660"/>
<dbReference type="EMBL" id="CP040089">
    <property type="protein sequence ID" value="QGA80551.1"/>
    <property type="molecule type" value="Genomic_DNA"/>
</dbReference>
<feature type="domain" description="Large ribosomal subunit protein eL20" evidence="5">
    <location>
        <begin position="1"/>
        <end position="54"/>
    </location>
</feature>
<keyword evidence="2 3" id="KW-0687">Ribonucleoprotein</keyword>
<dbReference type="InterPro" id="IPR023573">
    <property type="entry name" value="Ribosomal_eL20_dom"/>
</dbReference>
<reference evidence="7" key="1">
    <citation type="submission" date="2019-05" db="EMBL/GenBank/DDBJ databases">
        <title>Candidatus Nanohalobium constans, a novel model system to study the DPANN nano-sized archaea: genomic and physiological characterization of a nanoarchaeon co-cultured with its chitinotrophic host.</title>
        <authorList>
            <person name="La Cono V."/>
            <person name="Arcadi E."/>
            <person name="Crisafi F."/>
            <person name="Denaro R."/>
            <person name="La Spada G."/>
            <person name="Messina E."/>
            <person name="Smedile F."/>
            <person name="Toshchakov S.V."/>
            <person name="Shevchenko M.A."/>
            <person name="Golyshin P.N."/>
            <person name="Golyshina O.V."/>
            <person name="Ferrer M."/>
            <person name="Rohde M."/>
            <person name="Mushegian A."/>
            <person name="Sorokin D.Y."/>
            <person name="Giuliano L."/>
            <person name="Yakimov M.M."/>
        </authorList>
    </citation>
    <scope>NUCLEOTIDE SEQUENCE [LARGE SCALE GENOMIC DNA]</scope>
    <source>
        <strain evidence="7">LC1Nh</strain>
    </source>
</reference>
<keyword evidence="3" id="KW-0694">RNA-binding</keyword>
<feature type="compositionally biased region" description="Basic and acidic residues" evidence="4">
    <location>
        <begin position="36"/>
        <end position="45"/>
    </location>
</feature>
<feature type="region of interest" description="Disordered" evidence="4">
    <location>
        <begin position="36"/>
        <end position="58"/>
    </location>
</feature>
<sequence length="58" mass="6581">MTTFEFSGEIQLGNHAQPFDREIEAESEKHAKDKLYSELGSEHSKPRSSITIEESQEA</sequence>
<dbReference type="GeneID" id="42365046"/>
<evidence type="ECO:0000256" key="2">
    <source>
        <dbReference type="ARBA" id="ARBA00023274"/>
    </source>
</evidence>
<dbReference type="GO" id="GO:0006412">
    <property type="term" value="P:translation"/>
    <property type="evidence" value="ECO:0007669"/>
    <property type="project" value="UniProtKB-UniRule"/>
</dbReference>
<dbReference type="Proteomes" id="UP000377803">
    <property type="component" value="Chromosome"/>
</dbReference>
<evidence type="ECO:0000313" key="7">
    <source>
        <dbReference type="Proteomes" id="UP000377803"/>
    </source>
</evidence>
<dbReference type="SUPFAM" id="SSF160374">
    <property type="entry name" value="RplX-like"/>
    <property type="match status" value="1"/>
</dbReference>
<evidence type="ECO:0000256" key="1">
    <source>
        <dbReference type="ARBA" id="ARBA00022980"/>
    </source>
</evidence>
<comment type="similarity">
    <text evidence="3">Belongs to the eukaryotic ribosomal protein eL20 family.</text>
</comment>
<dbReference type="GO" id="GO:1990904">
    <property type="term" value="C:ribonucleoprotein complex"/>
    <property type="evidence" value="ECO:0007669"/>
    <property type="project" value="UniProtKB-KW"/>
</dbReference>
<feature type="region of interest" description="Disordered" evidence="4">
    <location>
        <begin position="1"/>
        <end position="20"/>
    </location>
</feature>
<keyword evidence="3" id="KW-0699">rRNA-binding</keyword>
<comment type="subunit">
    <text evidence="3">Part of the 50S ribosomal subunit. Binds 23S rRNA.</text>
</comment>
<name>A0A5Q0UGQ0_9ARCH</name>
<proteinExistence type="inferred from homology"/>
<dbReference type="InterPro" id="IPR028877">
    <property type="entry name" value="Ribosomal_eL20"/>
</dbReference>
<dbReference type="HAMAP" id="MF_00273">
    <property type="entry name" value="Ribosomal_eL20"/>
    <property type="match status" value="1"/>
</dbReference>
<keyword evidence="7" id="KW-1185">Reference proteome</keyword>
<dbReference type="GO" id="GO:0070180">
    <property type="term" value="F:large ribosomal subunit rRNA binding"/>
    <property type="evidence" value="ECO:0007669"/>
    <property type="project" value="UniProtKB-UniRule"/>
</dbReference>
<protein>
    <recommendedName>
        <fullName evidence="3">Large ribosomal subunit protein eL20</fullName>
    </recommendedName>
</protein>
<dbReference type="Pfam" id="PF01775">
    <property type="entry name" value="Ribosomal_L18A"/>
    <property type="match status" value="1"/>
</dbReference>
<evidence type="ECO:0000259" key="5">
    <source>
        <dbReference type="Pfam" id="PF01775"/>
    </source>
</evidence>
<organism evidence="6 7">
    <name type="scientific">Candidatus Nanohalobium constans</name>
    <dbReference type="NCBI Taxonomy" id="2565781"/>
    <lineage>
        <taxon>Archaea</taxon>
        <taxon>Candidatus Nanohalarchaeota</taxon>
        <taxon>Candidatus Nanohalobia</taxon>
        <taxon>Candidatus Nanohalobiales</taxon>
        <taxon>Candidatus Nanohalobiaceae</taxon>
        <taxon>Candidatus Nanohalobium</taxon>
    </lineage>
</organism>
<dbReference type="OrthoDB" id="191241at2157"/>
<gene>
    <name evidence="3 6" type="primary">rpl18a</name>
    <name evidence="3" type="synonym">rpl20e</name>
    <name evidence="3" type="synonym">rplX</name>
    <name evidence="6" type="ORF">LC1Nh_0660</name>
</gene>
<dbReference type="GO" id="GO:0005840">
    <property type="term" value="C:ribosome"/>
    <property type="evidence" value="ECO:0007669"/>
    <property type="project" value="UniProtKB-KW"/>
</dbReference>
<accession>A0A5Q0UGQ0</accession>
<dbReference type="RefSeq" id="WP_153550291.1">
    <property type="nucleotide sequence ID" value="NZ_CP040089.1"/>
</dbReference>
<keyword evidence="1 3" id="KW-0689">Ribosomal protein</keyword>
<dbReference type="NCBIfam" id="NF001981">
    <property type="entry name" value="PRK00773.1-1"/>
    <property type="match status" value="1"/>
</dbReference>